<dbReference type="GO" id="GO:0031966">
    <property type="term" value="C:mitochondrial membrane"/>
    <property type="evidence" value="ECO:0007669"/>
    <property type="project" value="UniProtKB-SubCell"/>
</dbReference>
<evidence type="ECO:0000256" key="12">
    <source>
        <dbReference type="ARBA" id="ARBA00023128"/>
    </source>
</evidence>
<keyword evidence="6" id="KW-0679">Respiratory chain</keyword>
<evidence type="ECO:0000256" key="13">
    <source>
        <dbReference type="ARBA" id="ARBA00023136"/>
    </source>
</evidence>
<keyword evidence="11" id="KW-0520">NAD</keyword>
<reference evidence="17" key="1">
    <citation type="submission" date="2014-12" db="EMBL/GenBank/DDBJ databases">
        <authorList>
            <person name="Jaenicke S."/>
        </authorList>
    </citation>
    <scope>NUCLEOTIDE SEQUENCE</scope>
</reference>
<dbReference type="GO" id="GO:0008137">
    <property type="term" value="F:NADH dehydrogenase (ubiquinone) activity"/>
    <property type="evidence" value="ECO:0007669"/>
    <property type="project" value="UniProtKB-EC"/>
</dbReference>
<feature type="transmembrane region" description="Helical" evidence="16">
    <location>
        <begin position="75"/>
        <end position="92"/>
    </location>
</feature>
<dbReference type="PANTHER" id="PTHR11435">
    <property type="entry name" value="NADH UBIQUINONE OXIDOREDUCTASE SUBUNIT ND6"/>
    <property type="match status" value="1"/>
</dbReference>
<evidence type="ECO:0000256" key="9">
    <source>
        <dbReference type="ARBA" id="ARBA00022982"/>
    </source>
</evidence>
<proteinExistence type="inferred from homology"/>
<protein>
    <recommendedName>
        <fullName evidence="4">NADH-ubiquinone oxidoreductase chain 6</fullName>
        <ecNumber evidence="3">7.1.1.2</ecNumber>
    </recommendedName>
    <alternativeName>
        <fullName evidence="14">NADH dehydrogenase subunit 6</fullName>
    </alternativeName>
</protein>
<evidence type="ECO:0000256" key="11">
    <source>
        <dbReference type="ARBA" id="ARBA00023027"/>
    </source>
</evidence>
<keyword evidence="9" id="KW-0249">Electron transport</keyword>
<gene>
    <name evidence="17" type="primary">NAD6</name>
</gene>
<name>A0A0U1Z645_9CRUS</name>
<reference evidence="17" key="2">
    <citation type="journal article" date="2015" name="Mitochondrial DNA">
        <title>The complete mitogenome of the freshwater fairy shrimp Streptocephalus sirindhornae (Crustacea: Anostraca: Streptocephalidae).</title>
        <authorList>
            <person name="Liu X.C."/>
            <person name="Li H.W."/>
            <person name="Jermnak U."/>
            <person name="Yang J.S."/>
        </authorList>
    </citation>
    <scope>NUCLEOTIDE SEQUENCE</scope>
</reference>
<keyword evidence="13 16" id="KW-0472">Membrane</keyword>
<comment type="similarity">
    <text evidence="2">Belongs to the complex I subunit 6 family.</text>
</comment>
<dbReference type="InterPro" id="IPR050269">
    <property type="entry name" value="ComplexI_Subunit6"/>
</dbReference>
<evidence type="ECO:0000313" key="17">
    <source>
        <dbReference type="EMBL" id="AJP09644.1"/>
    </source>
</evidence>
<feature type="transmembrane region" description="Helical" evidence="16">
    <location>
        <begin position="43"/>
        <end position="63"/>
    </location>
</feature>
<evidence type="ECO:0000256" key="4">
    <source>
        <dbReference type="ARBA" id="ARBA00021095"/>
    </source>
</evidence>
<comment type="subcellular location">
    <subcellularLocation>
        <location evidence="1">Mitochondrion membrane</location>
        <topology evidence="1">Multi-pass membrane protein</topology>
    </subcellularLocation>
</comment>
<evidence type="ECO:0000256" key="5">
    <source>
        <dbReference type="ARBA" id="ARBA00022448"/>
    </source>
</evidence>
<keyword evidence="12 17" id="KW-0496">Mitochondrion</keyword>
<sequence>MYWMVLLMTSFMLFLNHPLSFALSLFIQTVAICLIVSQLSYWIPLVLFLVFLGGILVMFMYVASLSSNEKFNFDIFSFFMVFSTSLMITLFMEDNPSIMTKSEFTNEMESILSMSSWLMYIFLTIYLFLALILIVEFLNSNKKPLRSLV</sequence>
<evidence type="ECO:0000256" key="6">
    <source>
        <dbReference type="ARBA" id="ARBA00022660"/>
    </source>
</evidence>
<evidence type="ECO:0000256" key="3">
    <source>
        <dbReference type="ARBA" id="ARBA00012944"/>
    </source>
</evidence>
<evidence type="ECO:0000256" key="7">
    <source>
        <dbReference type="ARBA" id="ARBA00022692"/>
    </source>
</evidence>
<evidence type="ECO:0000256" key="2">
    <source>
        <dbReference type="ARBA" id="ARBA00005698"/>
    </source>
</evidence>
<dbReference type="EMBL" id="KP273593">
    <property type="protein sequence ID" value="AJP09644.1"/>
    <property type="molecule type" value="Genomic_DNA"/>
</dbReference>
<evidence type="ECO:0000256" key="8">
    <source>
        <dbReference type="ARBA" id="ARBA00022967"/>
    </source>
</evidence>
<evidence type="ECO:0000256" key="1">
    <source>
        <dbReference type="ARBA" id="ARBA00004225"/>
    </source>
</evidence>
<accession>A0A0U1Z645</accession>
<keyword evidence="5" id="KW-0813">Transport</keyword>
<keyword evidence="10 16" id="KW-1133">Transmembrane helix</keyword>
<feature type="transmembrane region" description="Helical" evidence="16">
    <location>
        <begin position="117"/>
        <end position="138"/>
    </location>
</feature>
<keyword evidence="8" id="KW-1278">Translocase</keyword>
<dbReference type="AlphaFoldDB" id="A0A0U1Z645"/>
<evidence type="ECO:0000256" key="15">
    <source>
        <dbReference type="ARBA" id="ARBA00049551"/>
    </source>
</evidence>
<geneLocation type="mitochondrion" evidence="17"/>
<evidence type="ECO:0000256" key="16">
    <source>
        <dbReference type="SAM" id="Phobius"/>
    </source>
</evidence>
<dbReference type="PANTHER" id="PTHR11435:SF1">
    <property type="entry name" value="NADH-UBIQUINONE OXIDOREDUCTASE CHAIN 6"/>
    <property type="match status" value="1"/>
</dbReference>
<organism evidence="17">
    <name type="scientific">Streptocephalus sirindhornae</name>
    <dbReference type="NCBI Taxonomy" id="91588"/>
    <lineage>
        <taxon>Eukaryota</taxon>
        <taxon>Metazoa</taxon>
        <taxon>Ecdysozoa</taxon>
        <taxon>Arthropoda</taxon>
        <taxon>Crustacea</taxon>
        <taxon>Branchiopoda</taxon>
        <taxon>Anostraca</taxon>
        <taxon>Streptocephalidae</taxon>
        <taxon>Streptocephalus</taxon>
    </lineage>
</organism>
<evidence type="ECO:0000256" key="10">
    <source>
        <dbReference type="ARBA" id="ARBA00022989"/>
    </source>
</evidence>
<evidence type="ECO:0000256" key="14">
    <source>
        <dbReference type="ARBA" id="ARBA00031019"/>
    </source>
</evidence>
<comment type="catalytic activity">
    <reaction evidence="15">
        <text>a ubiquinone + NADH + 5 H(+)(in) = a ubiquinol + NAD(+) + 4 H(+)(out)</text>
        <dbReference type="Rhea" id="RHEA:29091"/>
        <dbReference type="Rhea" id="RHEA-COMP:9565"/>
        <dbReference type="Rhea" id="RHEA-COMP:9566"/>
        <dbReference type="ChEBI" id="CHEBI:15378"/>
        <dbReference type="ChEBI" id="CHEBI:16389"/>
        <dbReference type="ChEBI" id="CHEBI:17976"/>
        <dbReference type="ChEBI" id="CHEBI:57540"/>
        <dbReference type="ChEBI" id="CHEBI:57945"/>
        <dbReference type="EC" id="7.1.1.2"/>
    </reaction>
</comment>
<dbReference type="EC" id="7.1.1.2" evidence="3"/>
<keyword evidence="7 16" id="KW-0812">Transmembrane</keyword>